<organism evidence="3 4">
    <name type="scientific">Methylovirgula ligni</name>
    <dbReference type="NCBI Taxonomy" id="569860"/>
    <lineage>
        <taxon>Bacteria</taxon>
        <taxon>Pseudomonadati</taxon>
        <taxon>Pseudomonadota</taxon>
        <taxon>Alphaproteobacteria</taxon>
        <taxon>Hyphomicrobiales</taxon>
        <taxon>Beijerinckiaceae</taxon>
        <taxon>Methylovirgula</taxon>
    </lineage>
</organism>
<evidence type="ECO:0000256" key="2">
    <source>
        <dbReference type="SAM" id="Phobius"/>
    </source>
</evidence>
<keyword evidence="2" id="KW-0812">Transmembrane</keyword>
<reference evidence="3 4" key="1">
    <citation type="submission" date="2018-08" db="EMBL/GenBank/DDBJ databases">
        <title>Genomic Encyclopedia of Type Strains, Phase IV (KMG-IV): sequencing the most valuable type-strain genomes for metagenomic binning, comparative biology and taxonomic classification.</title>
        <authorList>
            <person name="Goeker M."/>
        </authorList>
    </citation>
    <scope>NUCLEOTIDE SEQUENCE [LARGE SCALE GENOMIC DNA]</scope>
    <source>
        <strain evidence="3 4">BW863</strain>
    </source>
</reference>
<protein>
    <submittedName>
        <fullName evidence="3">YggT family protein</fullName>
    </submittedName>
</protein>
<dbReference type="RefSeq" id="WP_115837052.1">
    <property type="nucleotide sequence ID" value="NZ_CP025086.1"/>
</dbReference>
<dbReference type="GO" id="GO:0016020">
    <property type="term" value="C:membrane"/>
    <property type="evidence" value="ECO:0007669"/>
    <property type="project" value="InterPro"/>
</dbReference>
<dbReference type="PANTHER" id="PTHR33219">
    <property type="entry name" value="YLMG HOMOLOG PROTEIN 2, CHLOROPLASTIC"/>
    <property type="match status" value="1"/>
</dbReference>
<dbReference type="OrthoDB" id="9814445at2"/>
<keyword evidence="2" id="KW-0472">Membrane</keyword>
<dbReference type="PANTHER" id="PTHR33219:SF14">
    <property type="entry name" value="PROTEIN COFACTOR ASSEMBLY OF COMPLEX C SUBUNIT B CCB3, CHLOROPLASTIC-RELATED"/>
    <property type="match status" value="1"/>
</dbReference>
<dbReference type="AlphaFoldDB" id="A0A3D9YY64"/>
<evidence type="ECO:0000256" key="1">
    <source>
        <dbReference type="ARBA" id="ARBA00010894"/>
    </source>
</evidence>
<evidence type="ECO:0000313" key="3">
    <source>
        <dbReference type="EMBL" id="REF86533.1"/>
    </source>
</evidence>
<sequence length="96" mass="10961">MRAILDVLLLVLQLYTYVIIIVAILSWLIAFNVINVHNDFVRSIWNALNAVTEPLLRPIRNVLPALGGLDISPVILLLLIFLIQDIIERYIYPNVI</sequence>
<evidence type="ECO:0000313" key="4">
    <source>
        <dbReference type="Proteomes" id="UP000256900"/>
    </source>
</evidence>
<keyword evidence="2" id="KW-1133">Transmembrane helix</keyword>
<dbReference type="Proteomes" id="UP000256900">
    <property type="component" value="Unassembled WGS sequence"/>
</dbReference>
<keyword evidence="4" id="KW-1185">Reference proteome</keyword>
<comment type="similarity">
    <text evidence="1">Belongs to the YggT family.</text>
</comment>
<dbReference type="InterPro" id="IPR003425">
    <property type="entry name" value="CCB3/YggT"/>
</dbReference>
<comment type="caution">
    <text evidence="3">The sequence shown here is derived from an EMBL/GenBank/DDBJ whole genome shotgun (WGS) entry which is preliminary data.</text>
</comment>
<gene>
    <name evidence="3" type="ORF">DES32_2588</name>
</gene>
<dbReference type="EMBL" id="QUMO01000003">
    <property type="protein sequence ID" value="REF86533.1"/>
    <property type="molecule type" value="Genomic_DNA"/>
</dbReference>
<feature type="transmembrane region" description="Helical" evidence="2">
    <location>
        <begin position="7"/>
        <end position="30"/>
    </location>
</feature>
<proteinExistence type="inferred from homology"/>
<dbReference type="Pfam" id="PF02325">
    <property type="entry name" value="CCB3_YggT"/>
    <property type="match status" value="1"/>
</dbReference>
<name>A0A3D9YY64_9HYPH</name>
<feature type="transmembrane region" description="Helical" evidence="2">
    <location>
        <begin position="62"/>
        <end position="83"/>
    </location>
</feature>
<accession>A0A3D9YY64</accession>